<protein>
    <submittedName>
        <fullName evidence="1">Uncharacterized protein</fullName>
    </submittedName>
</protein>
<gene>
    <name evidence="1" type="ORF">H5410_051713</name>
</gene>
<dbReference type="EMBL" id="JACXVP010000010">
    <property type="protein sequence ID" value="KAG5581086.1"/>
    <property type="molecule type" value="Genomic_DNA"/>
</dbReference>
<dbReference type="AlphaFoldDB" id="A0A9J5X1I9"/>
<evidence type="ECO:0000313" key="1">
    <source>
        <dbReference type="EMBL" id="KAG5581086.1"/>
    </source>
</evidence>
<name>A0A9J5X1I9_SOLCO</name>
<comment type="caution">
    <text evidence="1">The sequence shown here is derived from an EMBL/GenBank/DDBJ whole genome shotgun (WGS) entry which is preliminary data.</text>
</comment>
<dbReference type="OrthoDB" id="1298845at2759"/>
<proteinExistence type="predicted"/>
<dbReference type="Proteomes" id="UP000824120">
    <property type="component" value="Chromosome 10"/>
</dbReference>
<organism evidence="1 2">
    <name type="scientific">Solanum commersonii</name>
    <name type="common">Commerson's wild potato</name>
    <name type="synonym">Commerson's nightshade</name>
    <dbReference type="NCBI Taxonomy" id="4109"/>
    <lineage>
        <taxon>Eukaryota</taxon>
        <taxon>Viridiplantae</taxon>
        <taxon>Streptophyta</taxon>
        <taxon>Embryophyta</taxon>
        <taxon>Tracheophyta</taxon>
        <taxon>Spermatophyta</taxon>
        <taxon>Magnoliopsida</taxon>
        <taxon>eudicotyledons</taxon>
        <taxon>Gunneridae</taxon>
        <taxon>Pentapetalae</taxon>
        <taxon>asterids</taxon>
        <taxon>lamiids</taxon>
        <taxon>Solanales</taxon>
        <taxon>Solanaceae</taxon>
        <taxon>Solanoideae</taxon>
        <taxon>Solaneae</taxon>
        <taxon>Solanum</taxon>
    </lineage>
</organism>
<sequence length="105" mass="12171">MQNRGNKLLSRGSKVLRIMLGERRDPRLRPRIVSEEAYFARLRKRLNLQEPIGTRVISFRDDKSSVSEPTNLPVSPTHLAWKGKYAITITHLQAPRIQKLRPRMG</sequence>
<reference evidence="1 2" key="1">
    <citation type="submission" date="2020-09" db="EMBL/GenBank/DDBJ databases">
        <title>De no assembly of potato wild relative species, Solanum commersonii.</title>
        <authorList>
            <person name="Cho K."/>
        </authorList>
    </citation>
    <scope>NUCLEOTIDE SEQUENCE [LARGE SCALE GENOMIC DNA]</scope>
    <source>
        <strain evidence="1">LZ3.2</strain>
        <tissue evidence="1">Leaf</tissue>
    </source>
</reference>
<keyword evidence="2" id="KW-1185">Reference proteome</keyword>
<accession>A0A9J5X1I9</accession>
<evidence type="ECO:0000313" key="2">
    <source>
        <dbReference type="Proteomes" id="UP000824120"/>
    </source>
</evidence>